<sequence>MQSLINKGMSLKVQIYGLLFLLATVTFFGRLYVNVESTKEYFQEQMSSHAQDAATSLGLSISPYMDEENIVIAETMMAAIFDSGYYKSMQLVSPDGDVMLERNNPSAIEGVPNWFIEWVDLQAPTQTSEVSSGWQIAGTLYVTSHPGVSYFKIWKFTKRAAIGSFLLILVCYLLAYFILKAIFKPLNSLENQANAVSQKRFEQNSNVPFTSELRVVTAAMNKMVANLQKNFDAMTKQTEKLTKEVLVDDLTELGNRRAFSSYFAANKAQIHSDDVHSMCLITLPSLQQLNTEQGYQAGDEYVSEVTDILIDKTKEYDSSKIFRIAGGSLAIIFDYDKAFLNGFLNELNHTFNHRNSNRYDHGYATVSITEFNQHDELKDVLSNLDTASTLAQQGVKGADNVDTRFGLNEWRAIINNIIASGEINFSFQPVKLNGNDKVGLYYEVFSRFVHNNEQVNNAQLFAMAERLNLTMELDKKLIRSFIELKETHYDKTFALNLSREAFYSEEFLNWLKMYSEVKATLKNNLIFEIKESVLLDDVTAAANAIAEFKLIGIDTCIEHFGTSLTSFKYLQGLDVEYIKIDGTYTQDLLINRQNNFFIQTINNICHSLGIKVITCLIENKETLSLIEELGCDGAQGNYIQKPLNISQKTEENVFTFHTKGLEL</sequence>
<dbReference type="InterPro" id="IPR001633">
    <property type="entry name" value="EAL_dom"/>
</dbReference>
<dbReference type="Proteomes" id="UP000030341">
    <property type="component" value="Chromosome 1"/>
</dbReference>
<keyword evidence="1" id="KW-1133">Transmembrane helix</keyword>
<dbReference type="SUPFAM" id="SSF55073">
    <property type="entry name" value="Nucleotide cyclase"/>
    <property type="match status" value="1"/>
</dbReference>
<dbReference type="KEGG" id="pseo:OM33_09880"/>
<dbReference type="HOGENOM" id="CLU_000445_109_1_6"/>
<feature type="transmembrane region" description="Helical" evidence="1">
    <location>
        <begin position="13"/>
        <end position="33"/>
    </location>
</feature>
<keyword evidence="1" id="KW-0812">Transmembrane</keyword>
<feature type="transmembrane region" description="Helical" evidence="1">
    <location>
        <begin position="160"/>
        <end position="179"/>
    </location>
</feature>
<feature type="domain" description="GGDEF" evidence="4">
    <location>
        <begin position="274"/>
        <end position="406"/>
    </location>
</feature>
<keyword evidence="6" id="KW-1185">Reference proteome</keyword>
<dbReference type="SMART" id="SM00052">
    <property type="entry name" value="EAL"/>
    <property type="match status" value="1"/>
</dbReference>
<reference evidence="5 6" key="1">
    <citation type="submission" date="2014-11" db="EMBL/GenBank/DDBJ databases">
        <title>Complete Genome Sequence of Pseudoalteromonas sp. Strain OCN003 Isolated from Kaneohe Bay, Oahu, Hawaii.</title>
        <authorList>
            <person name="Beurmann S."/>
            <person name="Videau P."/>
            <person name="Ushijima B."/>
            <person name="Smith A.M."/>
            <person name="Aeby G.S."/>
            <person name="Callahan S.M."/>
            <person name="Belcaid M."/>
        </authorList>
    </citation>
    <scope>NUCLEOTIDE SEQUENCE [LARGE SCALE GENOMIC DNA]</scope>
    <source>
        <strain evidence="5 6">OCN003</strain>
    </source>
</reference>
<name>A0A0A7EFN3_9GAMM</name>
<dbReference type="CDD" id="cd01948">
    <property type="entry name" value="EAL"/>
    <property type="match status" value="1"/>
</dbReference>
<dbReference type="InterPro" id="IPR032244">
    <property type="entry name" value="LapD_MoxY_N"/>
</dbReference>
<dbReference type="OrthoDB" id="5894408at2"/>
<dbReference type="AlphaFoldDB" id="A0A0A7EFN3"/>
<evidence type="ECO:0000259" key="3">
    <source>
        <dbReference type="PROSITE" id="PS50885"/>
    </source>
</evidence>
<evidence type="ECO:0000313" key="5">
    <source>
        <dbReference type="EMBL" id="AIY65424.1"/>
    </source>
</evidence>
<dbReference type="GO" id="GO:0016020">
    <property type="term" value="C:membrane"/>
    <property type="evidence" value="ECO:0007669"/>
    <property type="project" value="InterPro"/>
</dbReference>
<dbReference type="Pfam" id="PF00563">
    <property type="entry name" value="EAL"/>
    <property type="match status" value="1"/>
</dbReference>
<dbReference type="GO" id="GO:0007165">
    <property type="term" value="P:signal transduction"/>
    <property type="evidence" value="ECO:0007669"/>
    <property type="project" value="InterPro"/>
</dbReference>
<dbReference type="SUPFAM" id="SSF141868">
    <property type="entry name" value="EAL domain-like"/>
    <property type="match status" value="1"/>
</dbReference>
<gene>
    <name evidence="5" type="ORF">OM33_09880</name>
</gene>
<dbReference type="Pfam" id="PF00990">
    <property type="entry name" value="GGDEF"/>
    <property type="match status" value="1"/>
</dbReference>
<dbReference type="Gene3D" id="6.20.270.20">
    <property type="entry name" value="LapD/MoxY periplasmic domain"/>
    <property type="match status" value="1"/>
</dbReference>
<dbReference type="Pfam" id="PF16448">
    <property type="entry name" value="LapD_MoxY_N"/>
    <property type="match status" value="1"/>
</dbReference>
<evidence type="ECO:0000259" key="4">
    <source>
        <dbReference type="PROSITE" id="PS50887"/>
    </source>
</evidence>
<feature type="domain" description="EAL" evidence="2">
    <location>
        <begin position="407"/>
        <end position="656"/>
    </location>
</feature>
<dbReference type="EMBL" id="CP009888">
    <property type="protein sequence ID" value="AIY65424.1"/>
    <property type="molecule type" value="Genomic_DNA"/>
</dbReference>
<dbReference type="InterPro" id="IPR000160">
    <property type="entry name" value="GGDEF_dom"/>
</dbReference>
<dbReference type="CDD" id="cd06225">
    <property type="entry name" value="HAMP"/>
    <property type="match status" value="1"/>
</dbReference>
<evidence type="ECO:0000313" key="6">
    <source>
        <dbReference type="Proteomes" id="UP000030341"/>
    </source>
</evidence>
<dbReference type="PROSITE" id="PS50885">
    <property type="entry name" value="HAMP"/>
    <property type="match status" value="1"/>
</dbReference>
<dbReference type="InterPro" id="IPR029787">
    <property type="entry name" value="Nucleotide_cyclase"/>
</dbReference>
<evidence type="ECO:0000256" key="1">
    <source>
        <dbReference type="SAM" id="Phobius"/>
    </source>
</evidence>
<accession>A0A0A7EFN3</accession>
<dbReference type="InterPro" id="IPR035919">
    <property type="entry name" value="EAL_sf"/>
</dbReference>
<dbReference type="InterPro" id="IPR043128">
    <property type="entry name" value="Rev_trsase/Diguanyl_cyclase"/>
</dbReference>
<dbReference type="SMART" id="SM00267">
    <property type="entry name" value="GGDEF"/>
    <property type="match status" value="1"/>
</dbReference>
<dbReference type="Gene3D" id="3.30.110.200">
    <property type="match status" value="1"/>
</dbReference>
<protein>
    <recommendedName>
        <fullName evidence="7">Diguanylate phosphodiesterase</fullName>
    </recommendedName>
</protein>
<dbReference type="InterPro" id="IPR003660">
    <property type="entry name" value="HAMP_dom"/>
</dbReference>
<organism evidence="5 6">
    <name type="scientific">Pseudoalteromonas piratica</name>
    <dbReference type="NCBI Taxonomy" id="1348114"/>
    <lineage>
        <taxon>Bacteria</taxon>
        <taxon>Pseudomonadati</taxon>
        <taxon>Pseudomonadota</taxon>
        <taxon>Gammaproteobacteria</taxon>
        <taxon>Alteromonadales</taxon>
        <taxon>Pseudoalteromonadaceae</taxon>
        <taxon>Pseudoalteromonas</taxon>
    </lineage>
</organism>
<dbReference type="PROSITE" id="PS50887">
    <property type="entry name" value="GGDEF"/>
    <property type="match status" value="1"/>
</dbReference>
<dbReference type="GO" id="GO:0071111">
    <property type="term" value="F:cyclic-guanylate-specific phosphodiesterase activity"/>
    <property type="evidence" value="ECO:0007669"/>
    <property type="project" value="InterPro"/>
</dbReference>
<dbReference type="InterPro" id="IPR050706">
    <property type="entry name" value="Cyclic-di-GMP_PDE-like"/>
</dbReference>
<dbReference type="RefSeq" id="WP_038641293.1">
    <property type="nucleotide sequence ID" value="NZ_CP009888.1"/>
</dbReference>
<dbReference type="PROSITE" id="PS50883">
    <property type="entry name" value="EAL"/>
    <property type="match status" value="1"/>
</dbReference>
<feature type="domain" description="HAMP" evidence="3">
    <location>
        <begin position="180"/>
        <end position="232"/>
    </location>
</feature>
<dbReference type="STRING" id="1348114.OM33_09880"/>
<evidence type="ECO:0008006" key="7">
    <source>
        <dbReference type="Google" id="ProtNLM"/>
    </source>
</evidence>
<keyword evidence="1" id="KW-0472">Membrane</keyword>
<proteinExistence type="predicted"/>
<dbReference type="InterPro" id="IPR042461">
    <property type="entry name" value="LapD_MoxY_peri_C"/>
</dbReference>
<evidence type="ECO:0000259" key="2">
    <source>
        <dbReference type="PROSITE" id="PS50883"/>
    </source>
</evidence>
<dbReference type="Gene3D" id="3.20.20.450">
    <property type="entry name" value="EAL domain"/>
    <property type="match status" value="1"/>
</dbReference>
<dbReference type="PANTHER" id="PTHR33121">
    <property type="entry name" value="CYCLIC DI-GMP PHOSPHODIESTERASE PDEF"/>
    <property type="match status" value="1"/>
</dbReference>
<dbReference type="SMART" id="SM00304">
    <property type="entry name" value="HAMP"/>
    <property type="match status" value="1"/>
</dbReference>
<dbReference type="eggNOG" id="COG5001">
    <property type="taxonomic scope" value="Bacteria"/>
</dbReference>
<dbReference type="Pfam" id="PF00672">
    <property type="entry name" value="HAMP"/>
    <property type="match status" value="1"/>
</dbReference>
<dbReference type="Gene3D" id="6.10.340.10">
    <property type="match status" value="1"/>
</dbReference>
<dbReference type="Gene3D" id="3.30.70.270">
    <property type="match status" value="1"/>
</dbReference>
<dbReference type="PANTHER" id="PTHR33121:SF79">
    <property type="entry name" value="CYCLIC DI-GMP PHOSPHODIESTERASE PDED-RELATED"/>
    <property type="match status" value="1"/>
</dbReference>